<accession>A0AA38BXK5</accession>
<dbReference type="Proteomes" id="UP000824469">
    <property type="component" value="Unassembled WGS sequence"/>
</dbReference>
<dbReference type="Pfam" id="PF01535">
    <property type="entry name" value="PPR"/>
    <property type="match status" value="1"/>
</dbReference>
<proteinExistence type="predicted"/>
<evidence type="ECO:0000313" key="3">
    <source>
        <dbReference type="EMBL" id="KAH9290690.1"/>
    </source>
</evidence>
<dbReference type="NCBIfam" id="TIGR00756">
    <property type="entry name" value="PPR"/>
    <property type="match status" value="2"/>
</dbReference>
<evidence type="ECO:0000313" key="4">
    <source>
        <dbReference type="Proteomes" id="UP000824469"/>
    </source>
</evidence>
<dbReference type="PANTHER" id="PTHR47930">
    <property type="entry name" value="YALI0C12947P"/>
    <property type="match status" value="1"/>
</dbReference>
<keyword evidence="1" id="KW-0677">Repeat</keyword>
<dbReference type="EMBL" id="JAHRHJ020003813">
    <property type="protein sequence ID" value="KAH9290690.1"/>
    <property type="molecule type" value="Genomic_DNA"/>
</dbReference>
<evidence type="ECO:0000256" key="1">
    <source>
        <dbReference type="ARBA" id="ARBA00022737"/>
    </source>
</evidence>
<dbReference type="AlphaFoldDB" id="A0AA38BXK5"/>
<evidence type="ECO:0000256" key="2">
    <source>
        <dbReference type="PROSITE-ProRule" id="PRU00708"/>
    </source>
</evidence>
<dbReference type="InterPro" id="IPR002885">
    <property type="entry name" value="PPR_rpt"/>
</dbReference>
<dbReference type="PANTHER" id="PTHR47930:SF2">
    <property type="entry name" value="PENTATRICOPEPTIDE REPEAT PROTEIN (AFU_ORTHOLOGUE AFUA_8G04250)"/>
    <property type="match status" value="1"/>
</dbReference>
<reference evidence="3 4" key="1">
    <citation type="journal article" date="2021" name="Nat. Plants">
        <title>The Taxus genome provides insights into paclitaxel biosynthesis.</title>
        <authorList>
            <person name="Xiong X."/>
            <person name="Gou J."/>
            <person name="Liao Q."/>
            <person name="Li Y."/>
            <person name="Zhou Q."/>
            <person name="Bi G."/>
            <person name="Li C."/>
            <person name="Du R."/>
            <person name="Wang X."/>
            <person name="Sun T."/>
            <person name="Guo L."/>
            <person name="Liang H."/>
            <person name="Lu P."/>
            <person name="Wu Y."/>
            <person name="Zhang Z."/>
            <person name="Ro D.K."/>
            <person name="Shang Y."/>
            <person name="Huang S."/>
            <person name="Yan J."/>
        </authorList>
    </citation>
    <scope>NUCLEOTIDE SEQUENCE [LARGE SCALE GENOMIC DNA]</scope>
    <source>
        <strain evidence="3">Ta-2019</strain>
    </source>
</reference>
<feature type="repeat" description="PPR" evidence="2">
    <location>
        <begin position="391"/>
        <end position="425"/>
    </location>
</feature>
<name>A0AA38BXK5_TAXCH</name>
<keyword evidence="4" id="KW-1185">Reference proteome</keyword>
<feature type="repeat" description="PPR" evidence="2">
    <location>
        <begin position="356"/>
        <end position="390"/>
    </location>
</feature>
<comment type="caution">
    <text evidence="3">The sequence shown here is derived from an EMBL/GenBank/DDBJ whole genome shotgun (WGS) entry which is preliminary data.</text>
</comment>
<dbReference type="Pfam" id="PF13812">
    <property type="entry name" value="PPR_3"/>
    <property type="match status" value="2"/>
</dbReference>
<dbReference type="Gene3D" id="1.25.40.10">
    <property type="entry name" value="Tetratricopeptide repeat domain"/>
    <property type="match status" value="2"/>
</dbReference>
<protein>
    <recommendedName>
        <fullName evidence="5">Pentatricopeptide repeat-containing protein</fullName>
    </recommendedName>
</protein>
<evidence type="ECO:0008006" key="5">
    <source>
        <dbReference type="Google" id="ProtNLM"/>
    </source>
</evidence>
<gene>
    <name evidence="3" type="ORF">KI387_034807</name>
</gene>
<feature type="repeat" description="PPR" evidence="2">
    <location>
        <begin position="43"/>
        <end position="77"/>
    </location>
</feature>
<sequence>MSDELKLEIQDCTAVMNGCIRLEMYEAVESLFAWWKQSGHRPNVVMYTTLMQSRYCSGKFREAFALVWEMEESNCLPDLPADCVPSWLYGIQTEEHSDSEMSGMFDEEGIQAEEYTDYEMSGTSDQEDVNHISEGDSIEKNAGEWSADELDAIASLFRGSTPKTSRSQMKERCLPLPMPHKIRTIGVPQSKRAFRSPNSSNRLYKTPEFLITLAREIRQLPPEEEVAKEYPQIYCQRVYQSRPVQASQRGFTGCKGFMFKLDDGIHAKFIVQAAKSRRWHNLAGKLIEELMTRDKLYIRLGMYEAVESLFAWWKQSGHRPNVVMYTTLMQSRYCSGKFREAFALVWEMEESNRLLNLPAYRVIIRLCAKLGDLTGAARYFYKLRDAAFVPTHDIYSHLIGLYSESGRLVKCRELLKEMEMMGINPNLEIRQMFEGLRENENSLPYECFKQCTFYTEVPYIKAFAWISI</sequence>
<dbReference type="InterPro" id="IPR011990">
    <property type="entry name" value="TPR-like_helical_dom_sf"/>
</dbReference>
<organism evidence="3 4">
    <name type="scientific">Taxus chinensis</name>
    <name type="common">Chinese yew</name>
    <name type="synonym">Taxus wallichiana var. chinensis</name>
    <dbReference type="NCBI Taxonomy" id="29808"/>
    <lineage>
        <taxon>Eukaryota</taxon>
        <taxon>Viridiplantae</taxon>
        <taxon>Streptophyta</taxon>
        <taxon>Embryophyta</taxon>
        <taxon>Tracheophyta</taxon>
        <taxon>Spermatophyta</taxon>
        <taxon>Pinopsida</taxon>
        <taxon>Pinidae</taxon>
        <taxon>Conifers II</taxon>
        <taxon>Cupressales</taxon>
        <taxon>Taxaceae</taxon>
        <taxon>Taxus</taxon>
    </lineage>
</organism>
<dbReference type="PROSITE" id="PS51375">
    <property type="entry name" value="PPR"/>
    <property type="match status" value="3"/>
</dbReference>